<keyword evidence="6" id="KW-0732">Signal</keyword>
<proteinExistence type="inferred from homology"/>
<evidence type="ECO:0000256" key="1">
    <source>
        <dbReference type="ARBA" id="ARBA00005964"/>
    </source>
</evidence>
<keyword evidence="5" id="KW-0325">Glycoprotein</keyword>
<evidence type="ECO:0000256" key="5">
    <source>
        <dbReference type="ARBA" id="ARBA00023180"/>
    </source>
</evidence>
<evidence type="ECO:0000256" key="2">
    <source>
        <dbReference type="ARBA" id="ARBA00022487"/>
    </source>
</evidence>
<feature type="chain" id="PRO_5036529431" description="Carboxylic ester hydrolase" evidence="6">
    <location>
        <begin position="20"/>
        <end position="560"/>
    </location>
</feature>
<dbReference type="PANTHER" id="PTHR43142:SF12">
    <property type="entry name" value="CARBOXYLESTERASE TYPE B DOMAIN-CONTAINING PROTEIN-RELATED"/>
    <property type="match status" value="1"/>
</dbReference>
<reference evidence="8" key="1">
    <citation type="submission" date="2022-08" db="UniProtKB">
        <authorList>
            <consortium name="EnsemblMetazoa"/>
        </authorList>
    </citation>
    <scope>IDENTIFICATION</scope>
    <source>
        <strain evidence="8">Israel</strain>
    </source>
</reference>
<evidence type="ECO:0000259" key="7">
    <source>
        <dbReference type="Pfam" id="PF00135"/>
    </source>
</evidence>
<sequence length="560" mass="61846">MDWKQFVALLYLLPAVTVARPAVETLTVRVPGMGPIIGSTAETAWTKSTIYQFRGIKFAEPPIGDLRFKLPVPKAPWTDLLDTTQPGRPCPGITILDDSLEDFGPEEEDCISLSIYTKNLSVSNPVMVYIHGGAFYMGAGYQHPPNYLLEKDIVLVVPQYRLGPLGFLSMKSENLPGNAAIFDVILALKWVQAHVRSFGGDPERVTLVGQSAGAGLINALAYSPVVEEHLYQQVILQSGGVLGTWVWDENPERNAREIAFKGGCNYTLSDVELEDCLKDMDLWTLWAAFASHMDSGAQNGQNAIGGHRITIGGPTNFLPTNPFEIMSSGGGRRNLRMMTGVTKNEGTFALIGVYDTINSTIGFDNHQFNRFRLIDVINRIIGISDYTGTFNGFLSKSLWKPDQQDGGVFEDMIDGLVDLCGVGIIKGPVLRAAQGNAFFNPNETWLYSFDYMGEHTRFGYGADTSEYPFEGGVTHSDDNIYLFPWPPEVAQLNEEDTEFAKKMVDLWTSFVSNGEPHSPEISSWPPMTNLTGPYLHIEKDSSIGFDFNDEYSVTAREGIP</sequence>
<comment type="similarity">
    <text evidence="1 6">Belongs to the type-B carboxylesterase/lipase family.</text>
</comment>
<evidence type="ECO:0000256" key="6">
    <source>
        <dbReference type="RuleBase" id="RU361235"/>
    </source>
</evidence>
<keyword evidence="3 6" id="KW-0378">Hydrolase</keyword>
<dbReference type="EMBL" id="AJVK01021019">
    <property type="status" value="NOT_ANNOTATED_CDS"/>
    <property type="molecule type" value="Genomic_DNA"/>
</dbReference>
<dbReference type="GO" id="GO:0052689">
    <property type="term" value="F:carboxylic ester hydrolase activity"/>
    <property type="evidence" value="ECO:0007669"/>
    <property type="project" value="UniProtKB-KW"/>
</dbReference>
<evidence type="ECO:0000256" key="3">
    <source>
        <dbReference type="ARBA" id="ARBA00022801"/>
    </source>
</evidence>
<feature type="domain" description="Carboxylesterase type B" evidence="7">
    <location>
        <begin position="27"/>
        <end position="542"/>
    </location>
</feature>
<dbReference type="InterPro" id="IPR002018">
    <property type="entry name" value="CarbesteraseB"/>
</dbReference>
<dbReference type="PANTHER" id="PTHR43142">
    <property type="entry name" value="CARBOXYLIC ESTER HYDROLASE"/>
    <property type="match status" value="1"/>
</dbReference>
<dbReference type="Gene3D" id="3.40.50.1820">
    <property type="entry name" value="alpha/beta hydrolase"/>
    <property type="match status" value="1"/>
</dbReference>
<dbReference type="VEuPathDB" id="VectorBase:PPAPM1_005164"/>
<dbReference type="InterPro" id="IPR019826">
    <property type="entry name" value="Carboxylesterase_B_AS"/>
</dbReference>
<evidence type="ECO:0000313" key="8">
    <source>
        <dbReference type="EnsemblMetazoa" id="PPAI000604-PA"/>
    </source>
</evidence>
<keyword evidence="9" id="KW-1185">Reference proteome</keyword>
<keyword evidence="4" id="KW-1015">Disulfide bond</keyword>
<dbReference type="Pfam" id="PF00135">
    <property type="entry name" value="COesterase"/>
    <property type="match status" value="1"/>
</dbReference>
<keyword evidence="2" id="KW-0719">Serine esterase</keyword>
<dbReference type="AlphaFoldDB" id="A0A1B0CZT2"/>
<dbReference type="PROSITE" id="PS00122">
    <property type="entry name" value="CARBOXYLESTERASE_B_1"/>
    <property type="match status" value="1"/>
</dbReference>
<protein>
    <recommendedName>
        <fullName evidence="6">Carboxylic ester hydrolase</fullName>
        <ecNumber evidence="6">3.1.1.-</ecNumber>
    </recommendedName>
</protein>
<dbReference type="InterPro" id="IPR029058">
    <property type="entry name" value="AB_hydrolase_fold"/>
</dbReference>
<dbReference type="SUPFAM" id="SSF53474">
    <property type="entry name" value="alpha/beta-Hydrolases"/>
    <property type="match status" value="1"/>
</dbReference>
<accession>A0A1B0CZT2</accession>
<dbReference type="EnsemblMetazoa" id="PPAI000604-RA">
    <property type="protein sequence ID" value="PPAI000604-PA"/>
    <property type="gene ID" value="PPAI000604"/>
</dbReference>
<evidence type="ECO:0000256" key="4">
    <source>
        <dbReference type="ARBA" id="ARBA00023157"/>
    </source>
</evidence>
<dbReference type="EC" id="3.1.1.-" evidence="6"/>
<organism evidence="8 9">
    <name type="scientific">Phlebotomus papatasi</name>
    <name type="common">Sandfly</name>
    <dbReference type="NCBI Taxonomy" id="29031"/>
    <lineage>
        <taxon>Eukaryota</taxon>
        <taxon>Metazoa</taxon>
        <taxon>Ecdysozoa</taxon>
        <taxon>Arthropoda</taxon>
        <taxon>Hexapoda</taxon>
        <taxon>Insecta</taxon>
        <taxon>Pterygota</taxon>
        <taxon>Neoptera</taxon>
        <taxon>Endopterygota</taxon>
        <taxon>Diptera</taxon>
        <taxon>Nematocera</taxon>
        <taxon>Psychodoidea</taxon>
        <taxon>Psychodidae</taxon>
        <taxon>Phlebotomus</taxon>
        <taxon>Phlebotomus</taxon>
    </lineage>
</organism>
<dbReference type="Proteomes" id="UP000092462">
    <property type="component" value="Unassembled WGS sequence"/>
</dbReference>
<dbReference type="VEuPathDB" id="VectorBase:PPAI000604"/>
<feature type="signal peptide" evidence="6">
    <location>
        <begin position="1"/>
        <end position="19"/>
    </location>
</feature>
<name>A0A1B0CZT2_PHLPP</name>
<evidence type="ECO:0000313" key="9">
    <source>
        <dbReference type="Proteomes" id="UP000092462"/>
    </source>
</evidence>